<dbReference type="Proteomes" id="UP001055439">
    <property type="component" value="Chromosome 2"/>
</dbReference>
<evidence type="ECO:0000313" key="2">
    <source>
        <dbReference type="Proteomes" id="UP001055439"/>
    </source>
</evidence>
<accession>A0A9E7JP66</accession>
<protein>
    <submittedName>
        <fullName evidence="1">Uncharacterized protein</fullName>
    </submittedName>
</protein>
<sequence length="73" mass="8722">MPEVRLHQHQVLLLQQLQPLPAAPLLQELPSLLDQRRRPSERSHRRWHPQELQALQSLLLLLFCFQFQELQSP</sequence>
<evidence type="ECO:0000313" key="1">
    <source>
        <dbReference type="EMBL" id="URD88288.1"/>
    </source>
</evidence>
<reference evidence="1" key="1">
    <citation type="submission" date="2022-05" db="EMBL/GenBank/DDBJ databases">
        <title>The Musa troglodytarum L. genome provides insights into the mechanism of non-climacteric behaviour and enrichment of carotenoids.</title>
        <authorList>
            <person name="Wang J."/>
        </authorList>
    </citation>
    <scope>NUCLEOTIDE SEQUENCE</scope>
    <source>
        <tissue evidence="1">Leaf</tissue>
    </source>
</reference>
<proteinExistence type="predicted"/>
<dbReference type="OrthoDB" id="1927254at2759"/>
<keyword evidence="2" id="KW-1185">Reference proteome</keyword>
<organism evidence="1 2">
    <name type="scientific">Musa troglodytarum</name>
    <name type="common">fe'i banana</name>
    <dbReference type="NCBI Taxonomy" id="320322"/>
    <lineage>
        <taxon>Eukaryota</taxon>
        <taxon>Viridiplantae</taxon>
        <taxon>Streptophyta</taxon>
        <taxon>Embryophyta</taxon>
        <taxon>Tracheophyta</taxon>
        <taxon>Spermatophyta</taxon>
        <taxon>Magnoliopsida</taxon>
        <taxon>Liliopsida</taxon>
        <taxon>Zingiberales</taxon>
        <taxon>Musaceae</taxon>
        <taxon>Musa</taxon>
    </lineage>
</organism>
<name>A0A9E7JP66_9LILI</name>
<dbReference type="EMBL" id="CP097504">
    <property type="protein sequence ID" value="URD88288.1"/>
    <property type="molecule type" value="Genomic_DNA"/>
</dbReference>
<gene>
    <name evidence="1" type="ORF">MUK42_27599</name>
</gene>
<dbReference type="AlphaFoldDB" id="A0A9E7JP66"/>